<sequence length="119" mass="13239">MDLLQKQIMVLSAKIDALHQIVEQLNNKLTQAIADGKLFVPPQETTVQSAYPAYSSPNVDRSMEHKDILQDSAPGDSRGRSGEKQLSPEVQIQRLTAQLTAAYNQIAALEERLLARRVQ</sequence>
<feature type="coiled-coil region" evidence="1">
    <location>
        <begin position="8"/>
        <end position="35"/>
    </location>
</feature>
<dbReference type="EMBL" id="CP001344">
    <property type="protein sequence ID" value="ACL46286.1"/>
    <property type="molecule type" value="Genomic_DNA"/>
</dbReference>
<gene>
    <name evidence="3" type="ordered locus">Cyan7425_3971</name>
</gene>
<dbReference type="KEGG" id="cyn:Cyan7425_3971"/>
<dbReference type="STRING" id="395961.Cyan7425_3971"/>
<organism evidence="3">
    <name type="scientific">Cyanothece sp. (strain PCC 7425 / ATCC 29141)</name>
    <dbReference type="NCBI Taxonomy" id="395961"/>
    <lineage>
        <taxon>Bacteria</taxon>
        <taxon>Bacillati</taxon>
        <taxon>Cyanobacteriota</taxon>
        <taxon>Cyanophyceae</taxon>
        <taxon>Gomontiellales</taxon>
        <taxon>Cyanothecaceae</taxon>
        <taxon>Cyanothece</taxon>
    </lineage>
</organism>
<reference evidence="3" key="1">
    <citation type="submission" date="2009-01" db="EMBL/GenBank/DDBJ databases">
        <title>Complete sequence of chromosome Cyanothece sp. PCC 7425.</title>
        <authorList>
            <consortium name="US DOE Joint Genome Institute"/>
            <person name="Lucas S."/>
            <person name="Copeland A."/>
            <person name="Lapidus A."/>
            <person name="Glavina del Rio T."/>
            <person name="Dalin E."/>
            <person name="Tice H."/>
            <person name="Bruce D."/>
            <person name="Goodwin L."/>
            <person name="Pitluck S."/>
            <person name="Sims D."/>
            <person name="Meineke L."/>
            <person name="Brettin T."/>
            <person name="Detter J.C."/>
            <person name="Han C."/>
            <person name="Larimer F."/>
            <person name="Land M."/>
            <person name="Hauser L."/>
            <person name="Kyrpides N."/>
            <person name="Ovchinnikova G."/>
            <person name="Liberton M."/>
            <person name="Stoeckel J."/>
            <person name="Banerjee A."/>
            <person name="Singh A."/>
            <person name="Page L."/>
            <person name="Sato H."/>
            <person name="Zhao L."/>
            <person name="Sherman L."/>
            <person name="Pakrasi H."/>
            <person name="Richardson P."/>
        </authorList>
    </citation>
    <scope>NUCLEOTIDE SEQUENCE</scope>
    <source>
        <strain evidence="3">PCC 7425</strain>
    </source>
</reference>
<evidence type="ECO:0000256" key="2">
    <source>
        <dbReference type="SAM" id="MobiDB-lite"/>
    </source>
</evidence>
<dbReference type="eggNOG" id="ENOG5032YZQ">
    <property type="taxonomic scope" value="Bacteria"/>
</dbReference>
<proteinExistence type="predicted"/>
<keyword evidence="1" id="KW-0175">Coiled coil</keyword>
<accession>B8HVH4</accession>
<evidence type="ECO:0000313" key="3">
    <source>
        <dbReference type="EMBL" id="ACL46286.1"/>
    </source>
</evidence>
<name>B8HVH4_CYAP4</name>
<protein>
    <submittedName>
        <fullName evidence="3">Uncharacterized protein</fullName>
    </submittedName>
</protein>
<evidence type="ECO:0000256" key="1">
    <source>
        <dbReference type="SAM" id="Coils"/>
    </source>
</evidence>
<dbReference type="AlphaFoldDB" id="B8HVH4"/>
<feature type="region of interest" description="Disordered" evidence="2">
    <location>
        <begin position="50"/>
        <end position="89"/>
    </location>
</feature>
<feature type="compositionally biased region" description="Polar residues" evidence="2">
    <location>
        <begin position="50"/>
        <end position="59"/>
    </location>
</feature>
<dbReference type="HOGENOM" id="CLU_125438_1_0_3"/>
<dbReference type="OrthoDB" id="513105at2"/>